<name>A0A0E0L8L4_ORYPU</name>
<sequence length="78" mass="8412">MDFCFVEGILGVCLAHTAFTNKKEELAQSTAGAAASDLLAGGKEELAEQVAKRAEVARNEIHQSDDPRWPYNSAAQFS</sequence>
<feature type="region of interest" description="Disordered" evidence="1">
    <location>
        <begin position="58"/>
        <end position="78"/>
    </location>
</feature>
<dbReference type="Gramene" id="OPUNC06G05040.1">
    <property type="protein sequence ID" value="OPUNC06G05040.1"/>
    <property type="gene ID" value="OPUNC06G05040"/>
</dbReference>
<keyword evidence="3" id="KW-1185">Reference proteome</keyword>
<organism evidence="2">
    <name type="scientific">Oryza punctata</name>
    <name type="common">Red rice</name>
    <dbReference type="NCBI Taxonomy" id="4537"/>
    <lineage>
        <taxon>Eukaryota</taxon>
        <taxon>Viridiplantae</taxon>
        <taxon>Streptophyta</taxon>
        <taxon>Embryophyta</taxon>
        <taxon>Tracheophyta</taxon>
        <taxon>Spermatophyta</taxon>
        <taxon>Magnoliopsida</taxon>
        <taxon>Liliopsida</taxon>
        <taxon>Poales</taxon>
        <taxon>Poaceae</taxon>
        <taxon>BOP clade</taxon>
        <taxon>Oryzoideae</taxon>
        <taxon>Oryzeae</taxon>
        <taxon>Oryzinae</taxon>
        <taxon>Oryza</taxon>
    </lineage>
</organism>
<reference evidence="2" key="1">
    <citation type="submission" date="2015-04" db="UniProtKB">
        <authorList>
            <consortium name="EnsemblPlants"/>
        </authorList>
    </citation>
    <scope>IDENTIFICATION</scope>
</reference>
<dbReference type="HOGENOM" id="CLU_2626245_0_0_1"/>
<dbReference type="Proteomes" id="UP000026962">
    <property type="component" value="Chromosome 6"/>
</dbReference>
<feature type="compositionally biased region" description="Basic and acidic residues" evidence="1">
    <location>
        <begin position="58"/>
        <end position="68"/>
    </location>
</feature>
<dbReference type="AlphaFoldDB" id="A0A0E0L8L4"/>
<evidence type="ECO:0000313" key="3">
    <source>
        <dbReference type="Proteomes" id="UP000026962"/>
    </source>
</evidence>
<protein>
    <submittedName>
        <fullName evidence="2">Uncharacterized protein</fullName>
    </submittedName>
</protein>
<dbReference type="EnsemblPlants" id="OPUNC06G05040.1">
    <property type="protein sequence ID" value="OPUNC06G05040.1"/>
    <property type="gene ID" value="OPUNC06G05040"/>
</dbReference>
<accession>A0A0E0L8L4</accession>
<reference evidence="2" key="2">
    <citation type="submission" date="2018-05" db="EMBL/GenBank/DDBJ databases">
        <title>OpunRS2 (Oryza punctata Reference Sequence Version 2).</title>
        <authorList>
            <person name="Zhang J."/>
            <person name="Kudrna D."/>
            <person name="Lee S."/>
            <person name="Talag J."/>
            <person name="Welchert J."/>
            <person name="Wing R.A."/>
        </authorList>
    </citation>
    <scope>NUCLEOTIDE SEQUENCE [LARGE SCALE GENOMIC DNA]</scope>
</reference>
<evidence type="ECO:0000256" key="1">
    <source>
        <dbReference type="SAM" id="MobiDB-lite"/>
    </source>
</evidence>
<evidence type="ECO:0000313" key="2">
    <source>
        <dbReference type="EnsemblPlants" id="OPUNC06G05040.1"/>
    </source>
</evidence>
<proteinExistence type="predicted"/>